<dbReference type="InterPro" id="IPR020904">
    <property type="entry name" value="Sc_DH/Rdtase_CS"/>
</dbReference>
<dbReference type="KEGG" id="msei:MSEDJ_41420"/>
<dbReference type="InterPro" id="IPR036291">
    <property type="entry name" value="NAD(P)-bd_dom_sf"/>
</dbReference>
<name>A0A7I7QVV0_9MYCO</name>
<dbReference type="PANTHER" id="PTHR43639:SF1">
    <property type="entry name" value="SHORT-CHAIN DEHYDROGENASE_REDUCTASE FAMILY PROTEIN"/>
    <property type="match status" value="1"/>
</dbReference>
<keyword evidence="2" id="KW-0560">Oxidoreductase</keyword>
<dbReference type="Gene3D" id="3.40.50.720">
    <property type="entry name" value="NAD(P)-binding Rossmann-like Domain"/>
    <property type="match status" value="1"/>
</dbReference>
<proteinExistence type="inferred from homology"/>
<dbReference type="PROSITE" id="PS00061">
    <property type="entry name" value="ADH_SHORT"/>
    <property type="match status" value="1"/>
</dbReference>
<keyword evidence="4" id="KW-1185">Reference proteome</keyword>
<dbReference type="SUPFAM" id="SSF51735">
    <property type="entry name" value="NAD(P)-binding Rossmann-fold domains"/>
    <property type="match status" value="1"/>
</dbReference>
<dbReference type="CDD" id="cd05233">
    <property type="entry name" value="SDR_c"/>
    <property type="match status" value="1"/>
</dbReference>
<dbReference type="PRINTS" id="PR00081">
    <property type="entry name" value="GDHRDH"/>
</dbReference>
<dbReference type="PANTHER" id="PTHR43639">
    <property type="entry name" value="OXIDOREDUCTASE, SHORT-CHAIN DEHYDROGENASE/REDUCTASE FAMILY (AFU_ORTHOLOGUE AFUA_5G02870)"/>
    <property type="match status" value="1"/>
</dbReference>
<comment type="similarity">
    <text evidence="1">Belongs to the short-chain dehydrogenases/reductases (SDR) family.</text>
</comment>
<dbReference type="InterPro" id="IPR002347">
    <property type="entry name" value="SDR_fam"/>
</dbReference>
<organism evidence="3 4">
    <name type="scientific">Mycolicibacterium sediminis</name>
    <dbReference type="NCBI Taxonomy" id="1286180"/>
    <lineage>
        <taxon>Bacteria</taxon>
        <taxon>Bacillati</taxon>
        <taxon>Actinomycetota</taxon>
        <taxon>Actinomycetes</taxon>
        <taxon>Mycobacteriales</taxon>
        <taxon>Mycobacteriaceae</taxon>
        <taxon>Mycolicibacterium</taxon>
    </lineage>
</organism>
<dbReference type="EMBL" id="AP022588">
    <property type="protein sequence ID" value="BBY30046.1"/>
    <property type="molecule type" value="Genomic_DNA"/>
</dbReference>
<accession>A0A7I7QVV0</accession>
<evidence type="ECO:0000256" key="2">
    <source>
        <dbReference type="ARBA" id="ARBA00023002"/>
    </source>
</evidence>
<dbReference type="Proteomes" id="UP000467193">
    <property type="component" value="Chromosome"/>
</dbReference>
<reference evidence="3 4" key="1">
    <citation type="journal article" date="2019" name="Emerg. Microbes Infect.">
        <title>Comprehensive subspecies identification of 175 nontuberculous mycobacteria species based on 7547 genomic profiles.</title>
        <authorList>
            <person name="Matsumoto Y."/>
            <person name="Kinjo T."/>
            <person name="Motooka D."/>
            <person name="Nabeya D."/>
            <person name="Jung N."/>
            <person name="Uechi K."/>
            <person name="Horii T."/>
            <person name="Iida T."/>
            <person name="Fujita J."/>
            <person name="Nakamura S."/>
        </authorList>
    </citation>
    <scope>NUCLEOTIDE SEQUENCE [LARGE SCALE GENOMIC DNA]</scope>
    <source>
        <strain evidence="3 4">JCM 17899</strain>
    </source>
</reference>
<evidence type="ECO:0000313" key="4">
    <source>
        <dbReference type="Proteomes" id="UP000467193"/>
    </source>
</evidence>
<evidence type="ECO:0000313" key="3">
    <source>
        <dbReference type="EMBL" id="BBY30046.1"/>
    </source>
</evidence>
<sequence length="261" mass="27357">MAMTEFSHPASLAGKAAIVTGAARGVGRGIAQALLARGASVLGMDRDEDGLTATVERFAADGWTMEPLVADLRDPTTPTLVVEATVAAFGRIDALVNNAVATNEPKPLLDITIDDYDLVFDTAPRATFFMMQAVHPVMVATGGGAIVNLGSASGTGGQSRFAAYAAAKEAVRGMSKAAALEWGRDDVRVNVVCPFANSEGVQLWETLAPRDFERAVRSVPLRRVGRTVEDVGSVVAFLVSDDADYITAQTIHVDGGSGVHR</sequence>
<dbReference type="Pfam" id="PF13561">
    <property type="entry name" value="adh_short_C2"/>
    <property type="match status" value="1"/>
</dbReference>
<dbReference type="FunFam" id="3.40.50.720:FF:000084">
    <property type="entry name" value="Short-chain dehydrogenase reductase"/>
    <property type="match status" value="1"/>
</dbReference>
<dbReference type="PRINTS" id="PR00080">
    <property type="entry name" value="SDRFAMILY"/>
</dbReference>
<protein>
    <submittedName>
        <fullName evidence="3">Short-chain dehydrogenase</fullName>
    </submittedName>
</protein>
<gene>
    <name evidence="3" type="ORF">MSEDJ_41420</name>
</gene>
<dbReference type="AlphaFoldDB" id="A0A7I7QVV0"/>
<dbReference type="GO" id="GO:0016491">
    <property type="term" value="F:oxidoreductase activity"/>
    <property type="evidence" value="ECO:0007669"/>
    <property type="project" value="UniProtKB-KW"/>
</dbReference>
<evidence type="ECO:0000256" key="1">
    <source>
        <dbReference type="ARBA" id="ARBA00006484"/>
    </source>
</evidence>